<evidence type="ECO:0000313" key="2">
    <source>
        <dbReference type="Proteomes" id="UP000644610"/>
    </source>
</evidence>
<dbReference type="Gene3D" id="3.40.50.720">
    <property type="entry name" value="NAD(P)-binding Rossmann-like Domain"/>
    <property type="match status" value="1"/>
</dbReference>
<dbReference type="Proteomes" id="UP000644610">
    <property type="component" value="Unassembled WGS sequence"/>
</dbReference>
<proteinExistence type="predicted"/>
<dbReference type="InterPro" id="IPR002347">
    <property type="entry name" value="SDR_fam"/>
</dbReference>
<dbReference type="AlphaFoldDB" id="A0A8J3XUT9"/>
<gene>
    <name evidence="1" type="ORF">Psi02_62720</name>
</gene>
<keyword evidence="2" id="KW-1185">Reference proteome</keyword>
<dbReference type="RefSeq" id="WP_203979374.1">
    <property type="nucleotide sequence ID" value="NZ_BOOQ01000046.1"/>
</dbReference>
<sequence>MELAEHKIRVNAVAPAVVAIPLYEAFVPKDQLEATLNTFNGFHSLGPVGTPKDIASAVTYLLFDDAG</sequence>
<dbReference type="Pfam" id="PF13561">
    <property type="entry name" value="adh_short_C2"/>
    <property type="match status" value="1"/>
</dbReference>
<dbReference type="EMBL" id="BOOQ01000046">
    <property type="protein sequence ID" value="GII49848.1"/>
    <property type="molecule type" value="Genomic_DNA"/>
</dbReference>
<accession>A0A8J3XUT9</accession>
<reference evidence="1" key="1">
    <citation type="submission" date="2021-01" db="EMBL/GenBank/DDBJ databases">
        <title>Whole genome shotgun sequence of Planotetraspora silvatica NBRC 100141.</title>
        <authorList>
            <person name="Komaki H."/>
            <person name="Tamura T."/>
        </authorList>
    </citation>
    <scope>NUCLEOTIDE SEQUENCE</scope>
    <source>
        <strain evidence="1">NBRC 100141</strain>
    </source>
</reference>
<organism evidence="1 2">
    <name type="scientific">Planotetraspora silvatica</name>
    <dbReference type="NCBI Taxonomy" id="234614"/>
    <lineage>
        <taxon>Bacteria</taxon>
        <taxon>Bacillati</taxon>
        <taxon>Actinomycetota</taxon>
        <taxon>Actinomycetes</taxon>
        <taxon>Streptosporangiales</taxon>
        <taxon>Streptosporangiaceae</taxon>
        <taxon>Planotetraspora</taxon>
    </lineage>
</organism>
<name>A0A8J3XUT9_9ACTN</name>
<protein>
    <recommendedName>
        <fullName evidence="3">SDR family oxidoreductase</fullName>
    </recommendedName>
</protein>
<dbReference type="PRINTS" id="PR00081">
    <property type="entry name" value="GDHRDH"/>
</dbReference>
<dbReference type="SUPFAM" id="SSF51735">
    <property type="entry name" value="NAD(P)-binding Rossmann-fold domains"/>
    <property type="match status" value="1"/>
</dbReference>
<dbReference type="InterPro" id="IPR036291">
    <property type="entry name" value="NAD(P)-bd_dom_sf"/>
</dbReference>
<evidence type="ECO:0000313" key="1">
    <source>
        <dbReference type="EMBL" id="GII49848.1"/>
    </source>
</evidence>
<evidence type="ECO:0008006" key="3">
    <source>
        <dbReference type="Google" id="ProtNLM"/>
    </source>
</evidence>
<comment type="caution">
    <text evidence="1">The sequence shown here is derived from an EMBL/GenBank/DDBJ whole genome shotgun (WGS) entry which is preliminary data.</text>
</comment>